<feature type="compositionally biased region" description="Polar residues" evidence="1">
    <location>
        <begin position="49"/>
        <end position="62"/>
    </location>
</feature>
<dbReference type="Proteomes" id="UP000031549">
    <property type="component" value="Unassembled WGS sequence"/>
</dbReference>
<comment type="caution">
    <text evidence="2">The sequence shown here is derived from an EMBL/GenBank/DDBJ whole genome shotgun (WGS) entry which is preliminary data.</text>
</comment>
<keyword evidence="3" id="KW-1185">Reference proteome</keyword>
<dbReference type="RefSeq" id="WP_163519129.1">
    <property type="nucleotide sequence ID" value="NZ_JTCM02000070.1"/>
</dbReference>
<feature type="region of interest" description="Disordered" evidence="1">
    <location>
        <begin position="24"/>
        <end position="62"/>
    </location>
</feature>
<evidence type="ECO:0000256" key="1">
    <source>
        <dbReference type="SAM" id="MobiDB-lite"/>
    </source>
</evidence>
<reference evidence="2 3" key="1">
    <citation type="journal article" date="2015" name="Genome Announc.">
        <title>Draft Genome Sequence of Cyanobacterium Hassallia byssoidea Strain VB512170, Isolated from Monuments in India.</title>
        <authorList>
            <person name="Singh D."/>
            <person name="Chandrababunaidu M.M."/>
            <person name="Panda A."/>
            <person name="Sen D."/>
            <person name="Bhattacharyya S."/>
            <person name="Adhikary S.P."/>
            <person name="Tripathy S."/>
        </authorList>
    </citation>
    <scope>NUCLEOTIDE SEQUENCE [LARGE SCALE GENOMIC DNA]</scope>
    <source>
        <strain evidence="2 3">VB512170</strain>
    </source>
</reference>
<protein>
    <submittedName>
        <fullName evidence="2">Uncharacterized protein</fullName>
    </submittedName>
</protein>
<dbReference type="EMBL" id="JTCM02000070">
    <property type="protein sequence ID" value="NEU75454.1"/>
    <property type="molecule type" value="Genomic_DNA"/>
</dbReference>
<evidence type="ECO:0000313" key="3">
    <source>
        <dbReference type="Proteomes" id="UP000031549"/>
    </source>
</evidence>
<organism evidence="2 3">
    <name type="scientific">Hassallia byssoidea VB512170</name>
    <dbReference type="NCBI Taxonomy" id="1304833"/>
    <lineage>
        <taxon>Bacteria</taxon>
        <taxon>Bacillati</taxon>
        <taxon>Cyanobacteriota</taxon>
        <taxon>Cyanophyceae</taxon>
        <taxon>Nostocales</taxon>
        <taxon>Tolypothrichaceae</taxon>
        <taxon>Hassallia</taxon>
    </lineage>
</organism>
<proteinExistence type="predicted"/>
<sequence length="62" mass="7115">MRNISSFLPITHYPLPITHYPLPMPNDGRCSTQVRHQDRTAKPMPTIHQPLSTNHHPPSTIH</sequence>
<accession>A0A846HFN8</accession>
<gene>
    <name evidence="2" type="ORF">PI95_023570</name>
</gene>
<name>A0A846HFN8_9CYAN</name>
<evidence type="ECO:0000313" key="2">
    <source>
        <dbReference type="EMBL" id="NEU75454.1"/>
    </source>
</evidence>
<dbReference type="AlphaFoldDB" id="A0A846HFN8"/>